<dbReference type="InterPro" id="IPR036322">
    <property type="entry name" value="WD40_repeat_dom_sf"/>
</dbReference>
<evidence type="ECO:0000256" key="22">
    <source>
        <dbReference type="ARBA" id="ARBA00023242"/>
    </source>
</evidence>
<keyword evidence="15" id="KW-0833">Ubl conjugation pathway</keyword>
<dbReference type="GO" id="GO:0005634">
    <property type="term" value="C:nucleus"/>
    <property type="evidence" value="ECO:0007669"/>
    <property type="project" value="UniProtKB-SubCell"/>
</dbReference>
<evidence type="ECO:0000256" key="24">
    <source>
        <dbReference type="ARBA" id="ARBA00048679"/>
    </source>
</evidence>
<keyword evidence="21" id="KW-0206">Cytoskeleton</keyword>
<keyword evidence="16" id="KW-0067">ATP-binding</keyword>
<dbReference type="InterPro" id="IPR006594">
    <property type="entry name" value="LisH"/>
</dbReference>
<organism evidence="29">
    <name type="scientific">Stegastes partitus</name>
    <name type="common">bicolor damselfish</name>
    <dbReference type="NCBI Taxonomy" id="144197"/>
    <lineage>
        <taxon>Eukaryota</taxon>
        <taxon>Metazoa</taxon>
        <taxon>Chordata</taxon>
        <taxon>Craniata</taxon>
        <taxon>Vertebrata</taxon>
        <taxon>Euteleostomi</taxon>
        <taxon>Actinopterygii</taxon>
        <taxon>Neopterygii</taxon>
        <taxon>Teleostei</taxon>
        <taxon>Neoteleostei</taxon>
        <taxon>Acanthomorphata</taxon>
        <taxon>Ovalentaria</taxon>
        <taxon>Pomacentridae</taxon>
        <taxon>Stegastes</taxon>
    </lineage>
</organism>
<evidence type="ECO:0000313" key="29">
    <source>
        <dbReference type="Ensembl" id="ENSSPAP00000023997.1"/>
    </source>
</evidence>
<evidence type="ECO:0000256" key="21">
    <source>
        <dbReference type="ARBA" id="ARBA00023212"/>
    </source>
</evidence>
<dbReference type="SMART" id="SM00667">
    <property type="entry name" value="LisH"/>
    <property type="match status" value="1"/>
</dbReference>
<evidence type="ECO:0000256" key="14">
    <source>
        <dbReference type="ARBA" id="ARBA00022777"/>
    </source>
</evidence>
<comment type="catalytic activity">
    <reaction evidence="23">
        <text>L-threonyl-[protein] + ATP = O-phospho-L-threonyl-[protein] + ADP + H(+)</text>
        <dbReference type="Rhea" id="RHEA:46608"/>
        <dbReference type="Rhea" id="RHEA-COMP:11060"/>
        <dbReference type="Rhea" id="RHEA-COMP:11605"/>
        <dbReference type="ChEBI" id="CHEBI:15378"/>
        <dbReference type="ChEBI" id="CHEBI:30013"/>
        <dbReference type="ChEBI" id="CHEBI:30616"/>
        <dbReference type="ChEBI" id="CHEBI:61977"/>
        <dbReference type="ChEBI" id="CHEBI:456216"/>
        <dbReference type="EC" id="2.7.11.1"/>
    </reaction>
</comment>
<keyword evidence="12" id="KW-0677">Repeat</keyword>
<comment type="subcellular location">
    <subcellularLocation>
        <location evidence="2">Cytoplasm</location>
        <location evidence="2">Cytoskeleton</location>
        <location evidence="2">Microtubule organizing center</location>
        <location evidence="2">Centrosome</location>
    </subcellularLocation>
    <subcellularLocation>
        <location evidence="1">Nucleus</location>
    </subcellularLocation>
</comment>
<evidence type="ECO:0000256" key="18">
    <source>
        <dbReference type="ARBA" id="ARBA00022990"/>
    </source>
</evidence>
<dbReference type="EC" id="2.7.11.1" evidence="5"/>
<evidence type="ECO:0000256" key="10">
    <source>
        <dbReference type="ARBA" id="ARBA00022581"/>
    </source>
</evidence>
<accession>A0A3B5BDT7</accession>
<keyword evidence="7" id="KW-0723">Serine/threonine-protein kinase</keyword>
<evidence type="ECO:0000256" key="6">
    <source>
        <dbReference type="ARBA" id="ARBA00022490"/>
    </source>
</evidence>
<dbReference type="GO" id="GO:0030331">
    <property type="term" value="F:nuclear estrogen receptor binding"/>
    <property type="evidence" value="ECO:0007669"/>
    <property type="project" value="TreeGrafter"/>
</dbReference>
<dbReference type="GO" id="GO:0080008">
    <property type="term" value="C:Cul4-RING E3 ubiquitin ligase complex"/>
    <property type="evidence" value="ECO:0007669"/>
    <property type="project" value="TreeGrafter"/>
</dbReference>
<dbReference type="Gene3D" id="2.130.10.10">
    <property type="entry name" value="YVTN repeat-like/Quinoprotein amine dehydrogenase"/>
    <property type="match status" value="1"/>
</dbReference>
<evidence type="ECO:0000256" key="1">
    <source>
        <dbReference type="ARBA" id="ARBA00004123"/>
    </source>
</evidence>
<keyword evidence="13" id="KW-0547">Nucleotide-binding</keyword>
<keyword evidence="19" id="KW-0805">Transcription regulation</keyword>
<gene>
    <name evidence="29" type="primary">DCAF1</name>
</gene>
<feature type="compositionally biased region" description="Pro residues" evidence="28">
    <location>
        <begin position="813"/>
        <end position="824"/>
    </location>
</feature>
<dbReference type="PROSITE" id="PS50896">
    <property type="entry name" value="LISH"/>
    <property type="match status" value="1"/>
</dbReference>
<evidence type="ECO:0000256" key="2">
    <source>
        <dbReference type="ARBA" id="ARBA00004300"/>
    </source>
</evidence>
<evidence type="ECO:0000256" key="26">
    <source>
        <dbReference type="ARBA" id="ARBA00071147"/>
    </source>
</evidence>
<evidence type="ECO:0000256" key="23">
    <source>
        <dbReference type="ARBA" id="ARBA00047899"/>
    </source>
</evidence>
<keyword evidence="8" id="KW-0597">Phosphoprotein</keyword>
<evidence type="ECO:0000256" key="9">
    <source>
        <dbReference type="ARBA" id="ARBA00022574"/>
    </source>
</evidence>
<evidence type="ECO:0000256" key="27">
    <source>
        <dbReference type="ARBA" id="ARBA00078221"/>
    </source>
</evidence>
<evidence type="ECO:0000256" key="13">
    <source>
        <dbReference type="ARBA" id="ARBA00022741"/>
    </source>
</evidence>
<evidence type="ECO:0000256" key="25">
    <source>
        <dbReference type="ARBA" id="ARBA00063313"/>
    </source>
</evidence>
<evidence type="ECO:0000256" key="8">
    <source>
        <dbReference type="ARBA" id="ARBA00022553"/>
    </source>
</evidence>
<comment type="catalytic activity">
    <reaction evidence="24">
        <text>L-seryl-[protein] + ATP = O-phospho-L-seryl-[protein] + ADP + H(+)</text>
        <dbReference type="Rhea" id="RHEA:17989"/>
        <dbReference type="Rhea" id="RHEA-COMP:9863"/>
        <dbReference type="Rhea" id="RHEA-COMP:11604"/>
        <dbReference type="ChEBI" id="CHEBI:15378"/>
        <dbReference type="ChEBI" id="CHEBI:29999"/>
        <dbReference type="ChEBI" id="CHEBI:30616"/>
        <dbReference type="ChEBI" id="CHEBI:83421"/>
        <dbReference type="ChEBI" id="CHEBI:456216"/>
        <dbReference type="EC" id="2.7.11.1"/>
    </reaction>
</comment>
<dbReference type="GO" id="GO:0005524">
    <property type="term" value="F:ATP binding"/>
    <property type="evidence" value="ECO:0007669"/>
    <property type="project" value="UniProtKB-KW"/>
</dbReference>
<keyword evidence="22" id="KW-0539">Nucleus</keyword>
<dbReference type="Ensembl" id="ENSSPAT00000024387.1">
    <property type="protein sequence ID" value="ENSSPAP00000023997.1"/>
    <property type="gene ID" value="ENSSPAG00000018069.1"/>
</dbReference>
<keyword evidence="6" id="KW-0963">Cytoplasm</keyword>
<dbReference type="GO" id="GO:0005813">
    <property type="term" value="C:centrosome"/>
    <property type="evidence" value="ECO:0007669"/>
    <property type="project" value="UniProtKB-SubCell"/>
</dbReference>
<keyword evidence="20" id="KW-0804">Transcription</keyword>
<evidence type="ECO:0000256" key="20">
    <source>
        <dbReference type="ARBA" id="ARBA00023163"/>
    </source>
</evidence>
<dbReference type="InterPro" id="IPR033270">
    <property type="entry name" value="VPRBP/DCAF1"/>
</dbReference>
<keyword evidence="10" id="KW-0945">Host-virus interaction</keyword>
<keyword evidence="14" id="KW-0418">Kinase</keyword>
<evidence type="ECO:0000256" key="19">
    <source>
        <dbReference type="ARBA" id="ARBA00023015"/>
    </source>
</evidence>
<feature type="region of interest" description="Disordered" evidence="28">
    <location>
        <begin position="135"/>
        <end position="240"/>
    </location>
</feature>
<feature type="compositionally biased region" description="Basic and acidic residues" evidence="28">
    <location>
        <begin position="221"/>
        <end position="230"/>
    </location>
</feature>
<sequence>DPDPFDDRHPGRADPDCMLGQLLKMLFVNDDFTNALLDSYIMTSRELSLNTAACRLLQNIMPGLETSAVFQEKEGLVEKMFCWAREAERPLSVYATGLLARAMSNQEVAASYREQNAQLVPIMIRRLQELQAEQAASRSIQNQQNQQTLPQDSQVEPTSSVMEADNGGSARLLPDFVYQASPDPSCRERDDPLGGRGGGRRRTAKESGRKATQKLNFTSGRADEAERTGEEPAGTSSWSQMSSVVIGSDYCLEPLSPAMEQRLVLQYLTPLGDYQELLAVFMQLDTRSLLMSYIDLRHTDNVQLTFDALLYLASLLLHKKFAAEFIAHGGVQKLLEIPRPSMAATGVSLCLYYLAYNQDAMERVCMLPDGVLSDTVSYALWLLESSHASGVCHATMFFSISFSFRAVLQLFDLQDGLRRLVNLVSTLEILKAEAEASVMSDDQVFSSRQTAKHTCMALRRYFEAHLAVKTEQVKQSLQASDGGTIVPQQPFYKAYSYSREQIIEMMEFLIECGPPHLRWEPVEVFYKLSCVPLMLQLISTACDWRTYYGRSDTVRYALDILAVLTVVPKVQLVLADTVAVLDENQAPVSAVGMSIILGVAEGEVFVNDAEIQKSALQVSDRPPPTTGKIRSCVCAVVQVLLSLLSVKMPITDADLIRALACKALVGLARSTAIRQIISKLPLFTSGHIQQPLLMGTDVSLARLQKANVVAQSRITFSERELLMLIRNHLLAKGLHCTANMLVREANLPLATSSASCVTPPPPSPVLTRTCRLAGGIAARVAGHVGSSPVSSAAAASASSCRSFVSPSPSSALLPPPPPPPPPQGSPLVGRILFSRERQLANSNSGKKLCALKQKADHGAFIQTPAMKKQLERHLPSPPTLDSIITEYLREQHARCPNPVTTCPPFSLFTPHRCPEPKQRRQAPQNFTARLGSRVLYPKYGGVDRGSLDRHLIFSRFRPMSVFHEGDGDESGFTCCAFSARERFLMLGTLSGRLKFYNVFSGEEEANYTCHTTAITHLEPSRDGKLLLTSASWGVPHSALWSIDGVFSMKNSFVDDHYVEFSKLSQDRVIGTKEQVAHIYDVQTGQHTLTLNDPTLANNYKRNCATFSPTDDLVLSDGVLWDVRASRAIHKFDKFNMNLSGVFHPNGLEVIINTEIWDLRTFHLLHTVPALDQCRLVFNSNATIMYGAVLQADDEDDAMDQQMKSPFGSSFRTFDATDYKPIATVDVKRNIFDLCTDTRDCYLAVIENQDTVSLDTVCRLYEVGRHKLAEEGDDDDQVRLWTCCWSSPSDPPCF</sequence>
<dbReference type="GeneTree" id="ENSGT00390000005874"/>
<dbReference type="UniPathway" id="UPA00143"/>
<comment type="similarity">
    <text evidence="4">Belongs to the VPRBP/DCAF1 family.</text>
</comment>
<reference evidence="29" key="1">
    <citation type="submission" date="2023-09" db="UniProtKB">
        <authorList>
            <consortium name="Ensembl"/>
        </authorList>
    </citation>
    <scope>IDENTIFICATION</scope>
</reference>
<dbReference type="GO" id="GO:1990244">
    <property type="term" value="F:histone H2AT120 kinase activity"/>
    <property type="evidence" value="ECO:0007669"/>
    <property type="project" value="TreeGrafter"/>
</dbReference>
<evidence type="ECO:0000256" key="11">
    <source>
        <dbReference type="ARBA" id="ARBA00022679"/>
    </source>
</evidence>
<protein>
    <recommendedName>
        <fullName evidence="26">DDB1- and CUL4-associated factor 1</fullName>
        <ecNumber evidence="5">2.7.11.1</ecNumber>
    </recommendedName>
    <alternativeName>
        <fullName evidence="27">Serine/threonine-protein kinase VPRBP</fullName>
    </alternativeName>
</protein>
<evidence type="ECO:0000256" key="5">
    <source>
        <dbReference type="ARBA" id="ARBA00012513"/>
    </source>
</evidence>
<evidence type="ECO:0000256" key="12">
    <source>
        <dbReference type="ARBA" id="ARBA00022737"/>
    </source>
</evidence>
<evidence type="ECO:0000256" key="28">
    <source>
        <dbReference type="SAM" id="MobiDB-lite"/>
    </source>
</evidence>
<dbReference type="InterPro" id="IPR015943">
    <property type="entry name" value="WD40/YVTN_repeat-like_dom_sf"/>
</dbReference>
<evidence type="ECO:0000256" key="16">
    <source>
        <dbReference type="ARBA" id="ARBA00022840"/>
    </source>
</evidence>
<comment type="pathway">
    <text evidence="3">Protein modification; protein ubiquitination.</text>
</comment>
<keyword evidence="17" id="KW-0156">Chromatin regulator</keyword>
<evidence type="ECO:0000256" key="15">
    <source>
        <dbReference type="ARBA" id="ARBA00022786"/>
    </source>
</evidence>
<dbReference type="PANTHER" id="PTHR13129">
    <property type="entry name" value="VPRBP PROTEIN-RELATED"/>
    <property type="match status" value="1"/>
</dbReference>
<evidence type="ECO:0000256" key="7">
    <source>
        <dbReference type="ARBA" id="ARBA00022527"/>
    </source>
</evidence>
<evidence type="ECO:0000256" key="17">
    <source>
        <dbReference type="ARBA" id="ARBA00022853"/>
    </source>
</evidence>
<evidence type="ECO:0000256" key="4">
    <source>
        <dbReference type="ARBA" id="ARBA00008845"/>
    </source>
</evidence>
<dbReference type="FunFam" id="2.130.10.10:FF:000055">
    <property type="entry name" value="DDB1 and CUL4-associated factor 1"/>
    <property type="match status" value="1"/>
</dbReference>
<dbReference type="STRING" id="144197.ENSSPAP00000023997"/>
<dbReference type="SUPFAM" id="SSF50978">
    <property type="entry name" value="WD40 repeat-like"/>
    <property type="match status" value="1"/>
</dbReference>
<dbReference type="GO" id="GO:0016567">
    <property type="term" value="P:protein ubiquitination"/>
    <property type="evidence" value="ECO:0007669"/>
    <property type="project" value="UniProtKB-UniPathway"/>
</dbReference>
<name>A0A3B5BDT7_9TELE</name>
<proteinExistence type="inferred from homology"/>
<keyword evidence="9" id="KW-0853">WD repeat</keyword>
<dbReference type="PANTHER" id="PTHR13129:SF4">
    <property type="entry name" value="DDB1- AND CUL4-ASSOCIATED FACTOR 1"/>
    <property type="match status" value="1"/>
</dbReference>
<feature type="region of interest" description="Disordered" evidence="28">
    <location>
        <begin position="807"/>
        <end position="828"/>
    </location>
</feature>
<comment type="subunit">
    <text evidence="25">Component of the DCX (DDB1-CUL4-X-box) E3 ubiquitin-protein ligase complex, named CUL4A-RBX1-DDB1-DCAF1/VPRBP complex. Interacts with DDB1; the interaction is direct. Also forms a ternary complex with DDA1 and DDB1. Interacts with NF2 (via FERM domain). Component of the EDVP complex, a E3 ligase complex containing DYRK2, EDD/UBR5, DDB1 and DCAF1. Interacts with DYRK2; the interaction is direct. Interacts with RAG1; the interaction is direct. Interacts with LLGL1 and LLGL2. Interacts with histone H3. Interacts with ESR1 and LATS1; probably recruited by LATS1 to promote ESR1 ubiquitination and ubiquitin-mediated proteasomal degradation. Directly interacts with TET1, TET2 and TET3 (via C-terminus). Interacts with CEP78; promoting DCAF1 localization to centrosomes.</text>
</comment>
<keyword evidence="18" id="KW-0007">Acetylation</keyword>
<keyword evidence="11" id="KW-0808">Transferase</keyword>
<evidence type="ECO:0000256" key="3">
    <source>
        <dbReference type="ARBA" id="ARBA00004906"/>
    </source>
</evidence>
<feature type="compositionally biased region" description="Polar residues" evidence="28">
    <location>
        <begin position="148"/>
        <end position="161"/>
    </location>
</feature>